<dbReference type="InterPro" id="IPR050659">
    <property type="entry name" value="Peptidase_M24B"/>
</dbReference>
<dbReference type="Pfam" id="PF01321">
    <property type="entry name" value="Creatinase_N"/>
    <property type="match status" value="1"/>
</dbReference>
<evidence type="ECO:0000313" key="4">
    <source>
        <dbReference type="Proteomes" id="UP000823882"/>
    </source>
</evidence>
<protein>
    <submittedName>
        <fullName evidence="3">Xaa-Pro peptidase family protein</fullName>
    </submittedName>
</protein>
<organism evidence="3 4">
    <name type="scientific">Candidatus Intestinimonas pullistercoris</name>
    <dbReference type="NCBI Taxonomy" id="2838623"/>
    <lineage>
        <taxon>Bacteria</taxon>
        <taxon>Bacillati</taxon>
        <taxon>Bacillota</taxon>
        <taxon>Clostridia</taxon>
        <taxon>Eubacteriales</taxon>
        <taxon>Intestinimonas</taxon>
    </lineage>
</organism>
<dbReference type="InterPro" id="IPR000587">
    <property type="entry name" value="Creatinase_N"/>
</dbReference>
<dbReference type="SUPFAM" id="SSF53092">
    <property type="entry name" value="Creatinase/prolidase N-terminal domain"/>
    <property type="match status" value="1"/>
</dbReference>
<accession>A0A9D2NZH2</accession>
<dbReference type="InterPro" id="IPR036005">
    <property type="entry name" value="Creatinase/aminopeptidase-like"/>
</dbReference>
<dbReference type="Gene3D" id="3.90.230.10">
    <property type="entry name" value="Creatinase/methionine aminopeptidase superfamily"/>
    <property type="match status" value="1"/>
</dbReference>
<reference evidence="3" key="1">
    <citation type="journal article" date="2021" name="PeerJ">
        <title>Extensive microbial diversity within the chicken gut microbiome revealed by metagenomics and culture.</title>
        <authorList>
            <person name="Gilroy R."/>
            <person name="Ravi A."/>
            <person name="Getino M."/>
            <person name="Pursley I."/>
            <person name="Horton D.L."/>
            <person name="Alikhan N.F."/>
            <person name="Baker D."/>
            <person name="Gharbi K."/>
            <person name="Hall N."/>
            <person name="Watson M."/>
            <person name="Adriaenssens E.M."/>
            <person name="Foster-Nyarko E."/>
            <person name="Jarju S."/>
            <person name="Secka A."/>
            <person name="Antonio M."/>
            <person name="Oren A."/>
            <person name="Chaudhuri R.R."/>
            <person name="La Ragione R."/>
            <person name="Hildebrand F."/>
            <person name="Pallen M.J."/>
        </authorList>
    </citation>
    <scope>NUCLEOTIDE SEQUENCE</scope>
    <source>
        <strain evidence="3">CHK186-1790</strain>
    </source>
</reference>
<dbReference type="Pfam" id="PF00557">
    <property type="entry name" value="Peptidase_M24"/>
    <property type="match status" value="1"/>
</dbReference>
<dbReference type="SUPFAM" id="SSF55920">
    <property type="entry name" value="Creatinase/aminopeptidase"/>
    <property type="match status" value="1"/>
</dbReference>
<evidence type="ECO:0000259" key="2">
    <source>
        <dbReference type="Pfam" id="PF01321"/>
    </source>
</evidence>
<feature type="domain" description="Creatinase N-terminal" evidence="2">
    <location>
        <begin position="4"/>
        <end position="127"/>
    </location>
</feature>
<dbReference type="PANTHER" id="PTHR46112:SF3">
    <property type="entry name" value="AMINOPEPTIDASE YPDF"/>
    <property type="match status" value="1"/>
</dbReference>
<dbReference type="EMBL" id="DWWJ01000035">
    <property type="protein sequence ID" value="HJC40313.1"/>
    <property type="molecule type" value="Genomic_DNA"/>
</dbReference>
<dbReference type="CDD" id="cd01092">
    <property type="entry name" value="APP-like"/>
    <property type="match status" value="1"/>
</dbReference>
<evidence type="ECO:0000313" key="3">
    <source>
        <dbReference type="EMBL" id="HJC40313.1"/>
    </source>
</evidence>
<sequence length="354" mass="38117">MNHLKQIAAKLPEYGLDAMLLTSEPGEFYAVGFHGEGAVLVTAEECLYCTDSRYIEAAEAQVAGVRVVQTGPGRSHRTLVREAVEELGVRRLGFEEGAMSVASWRAWKEALPAELAPAQKLPDTLRAAKDPEEQACMVKAQEITDQAFAEICRFLRPGLTEGEIAARLQYEMLRLGAQRMSFDPIVASGPNSSIPHAVPGPRKVERGDLITMDFGCVWGGYCSDMTRTVALGEPTQEMRRVYQVVLEAQAAGIAAARAGIPGKDLDAAARQVIEAAGYGPCFGHSYGHSLGLEIHESPNASPREETILPVGAVLSAEPGIYLPGKFGVRIEDVTILTADGCLDITKSPKELLIL</sequence>
<reference evidence="3" key="2">
    <citation type="submission" date="2021-04" db="EMBL/GenBank/DDBJ databases">
        <authorList>
            <person name="Gilroy R."/>
        </authorList>
    </citation>
    <scope>NUCLEOTIDE SEQUENCE</scope>
    <source>
        <strain evidence="3">CHK186-1790</strain>
    </source>
</reference>
<dbReference type="Proteomes" id="UP000823882">
    <property type="component" value="Unassembled WGS sequence"/>
</dbReference>
<dbReference type="InterPro" id="IPR000994">
    <property type="entry name" value="Pept_M24"/>
</dbReference>
<feature type="domain" description="Peptidase M24" evidence="1">
    <location>
        <begin position="136"/>
        <end position="337"/>
    </location>
</feature>
<evidence type="ECO:0000259" key="1">
    <source>
        <dbReference type="Pfam" id="PF00557"/>
    </source>
</evidence>
<proteinExistence type="predicted"/>
<name>A0A9D2NZH2_9FIRM</name>
<dbReference type="InterPro" id="IPR029149">
    <property type="entry name" value="Creatin/AminoP/Spt16_N"/>
</dbReference>
<dbReference type="Gene3D" id="3.40.350.10">
    <property type="entry name" value="Creatinase/prolidase N-terminal domain"/>
    <property type="match status" value="1"/>
</dbReference>
<comment type="caution">
    <text evidence="3">The sequence shown here is derived from an EMBL/GenBank/DDBJ whole genome shotgun (WGS) entry which is preliminary data.</text>
</comment>
<dbReference type="PANTHER" id="PTHR46112">
    <property type="entry name" value="AMINOPEPTIDASE"/>
    <property type="match status" value="1"/>
</dbReference>
<gene>
    <name evidence="3" type="ORF">H9701_02000</name>
</gene>
<dbReference type="AlphaFoldDB" id="A0A9D2NZH2"/>